<accession>A0ABP6KWA2</accession>
<sequence length="553" mass="58446">MPAGGQADVSVSAGTAGTLPGAVGGRLVASGDAGLRVSTPLAAENEQETYALTLRHTGRDGAPTPHYLTTLRQLDGAASWRVIHAPESGNGSVTLRLPRGRWAVYGTLTDGEHTTHLVHPDLDLSATRTLELDARLGRPVSVTVPDPSAVQLNAQVSFDDSVGRRIFLSDRFENMATAQLGPDRTYDDVVTGVAGTWTHAGTGGTDAGARTYRLAWFHDGGMITGFHREVARRDLATIHTDHAAHLPGRHRRAAVARLGDGRGGIADMAIGFTTPSTYTEYVNGDRGARWQRFFLEDGPGTEEGPEGEEGAEAETVLESPPTRYTPGRVHRESWNRGVFGPVLTPQDGVSDALVRSGGSIRVDVPMYGDGAGHSGTARTTGARVALYRDGDLITERPGLGAKFTVPAEAARYRLVVEAERGAPATLSTRLSVAWTFRSEEAEGTVPLPVSVVRFSPPLDARNTAPGGVPYRVPVTVQAQPGSAAGTSRDLVVEVSYDDGATWSRAPVHGGGAVLRHPAAGGFASLRATSTDTAGNTVEQTVIRAYRIVPANRR</sequence>
<reference evidence="3" key="1">
    <citation type="journal article" date="2019" name="Int. J. Syst. Evol. Microbiol.">
        <title>The Global Catalogue of Microorganisms (GCM) 10K type strain sequencing project: providing services to taxonomists for standard genome sequencing and annotation.</title>
        <authorList>
            <consortium name="The Broad Institute Genomics Platform"/>
            <consortium name="The Broad Institute Genome Sequencing Center for Infectious Disease"/>
            <person name="Wu L."/>
            <person name="Ma J."/>
        </authorList>
    </citation>
    <scope>NUCLEOTIDE SEQUENCE [LARGE SCALE GENOMIC DNA]</scope>
    <source>
        <strain evidence="3">JCM 3106</strain>
    </source>
</reference>
<feature type="region of interest" description="Disordered" evidence="1">
    <location>
        <begin position="1"/>
        <end position="22"/>
    </location>
</feature>
<proteinExistence type="predicted"/>
<feature type="region of interest" description="Disordered" evidence="1">
    <location>
        <begin position="296"/>
        <end position="329"/>
    </location>
</feature>
<evidence type="ECO:0000256" key="1">
    <source>
        <dbReference type="SAM" id="MobiDB-lite"/>
    </source>
</evidence>
<gene>
    <name evidence="2" type="ORF">GCM10017559_56470</name>
</gene>
<evidence type="ECO:0000313" key="3">
    <source>
        <dbReference type="Proteomes" id="UP001499930"/>
    </source>
</evidence>
<comment type="caution">
    <text evidence="2">The sequence shown here is derived from an EMBL/GenBank/DDBJ whole genome shotgun (WGS) entry which is preliminary data.</text>
</comment>
<evidence type="ECO:0000313" key="2">
    <source>
        <dbReference type="EMBL" id="GAA3023780.1"/>
    </source>
</evidence>
<keyword evidence="3" id="KW-1185">Reference proteome</keyword>
<dbReference type="EMBL" id="BAAAWD010000015">
    <property type="protein sequence ID" value="GAA3023780.1"/>
    <property type="molecule type" value="Genomic_DNA"/>
</dbReference>
<organism evidence="2 3">
    <name type="scientific">Streptosporangium longisporum</name>
    <dbReference type="NCBI Taxonomy" id="46187"/>
    <lineage>
        <taxon>Bacteria</taxon>
        <taxon>Bacillati</taxon>
        <taxon>Actinomycetota</taxon>
        <taxon>Actinomycetes</taxon>
        <taxon>Streptosporangiales</taxon>
        <taxon>Streptosporangiaceae</taxon>
        <taxon>Streptosporangium</taxon>
    </lineage>
</organism>
<evidence type="ECO:0008006" key="4">
    <source>
        <dbReference type="Google" id="ProtNLM"/>
    </source>
</evidence>
<dbReference type="Proteomes" id="UP001499930">
    <property type="component" value="Unassembled WGS sequence"/>
</dbReference>
<name>A0ABP6KWA2_9ACTN</name>
<protein>
    <recommendedName>
        <fullName evidence="4">Peptidase S8</fullName>
    </recommendedName>
</protein>
<feature type="compositionally biased region" description="Acidic residues" evidence="1">
    <location>
        <begin position="299"/>
        <end position="312"/>
    </location>
</feature>